<dbReference type="EMBL" id="BMGL01000002">
    <property type="protein sequence ID" value="GGE05595.1"/>
    <property type="molecule type" value="Genomic_DNA"/>
</dbReference>
<dbReference type="InterPro" id="IPR008979">
    <property type="entry name" value="Galactose-bd-like_sf"/>
</dbReference>
<evidence type="ECO:0000256" key="3">
    <source>
        <dbReference type="ARBA" id="ARBA00022729"/>
    </source>
</evidence>
<evidence type="ECO:0000259" key="8">
    <source>
        <dbReference type="Pfam" id="PF00082"/>
    </source>
</evidence>
<dbReference type="PROSITE" id="PS51892">
    <property type="entry name" value="SUBTILASE"/>
    <property type="match status" value="1"/>
</dbReference>
<sequence>MKKMKDYLVAIIFLAVSISSFGQTDKEEIKREIDKIVQEREQRVKTFLSLNDVPETIVSENTIHQIYDVLKGKPIYISTDNTTAAANTKTVALQPGGSLNLNLEGENMDVGIWEVGGTTRTTHVEFMDGANSRISLPDNNSNSTFHSTHVTGTIGASGVNADARGMASKSNLLVYDVNNVETEAQTAANDDNFLISNHSYGIAVEQENGETIDAWFMGAYNNGARSWDLIANAAPYHLAVFAAGNSGNQEYEGGLAPNYDKLTSDKNAKNNLVVANVASVTYFGDLVISNINNSSSRGPSDDGRIKPDIGGMGTNIFSTAASSNDSYGTATGTSMASPGVAGSLLLLQELYNNEFGIYLKSHTLKALALNTASDAGNVGPDATYGWGILNTEKAATTILNKDIESSIISEQELTQSESLSFEVTASGNEDLKIMIGWNDPAGTSVNNLLNSPTPKLVNDLDLRITLNGETFLPWKLQLTDVTAPAIKGDNIVDNYEQVIVSSPVAGAIYTVEITHKGNLANNSQEYAIIGTGITATTLSSDKFEKQVGLSLWPNPASNQVNLSFEENISGKAKAEVFDVTGRMVYKEEILQLSKNYSFDISNLNQGTYVLKLETNEGLITKRFIKK</sequence>
<protein>
    <recommendedName>
        <fullName evidence="12">Por secretion system C-terminal sorting domain-containing protein</fullName>
    </recommendedName>
</protein>
<evidence type="ECO:0000256" key="6">
    <source>
        <dbReference type="PROSITE-ProRule" id="PRU01240"/>
    </source>
</evidence>
<dbReference type="InterPro" id="IPR026444">
    <property type="entry name" value="Secre_tail"/>
</dbReference>
<evidence type="ECO:0000313" key="10">
    <source>
        <dbReference type="EMBL" id="GGE05595.1"/>
    </source>
</evidence>
<dbReference type="PRINTS" id="PR00723">
    <property type="entry name" value="SUBTILISIN"/>
</dbReference>
<dbReference type="AlphaFoldDB" id="A0A916ZMY4"/>
<keyword evidence="2" id="KW-0645">Protease</keyword>
<dbReference type="InterPro" id="IPR023828">
    <property type="entry name" value="Peptidase_S8_Ser-AS"/>
</dbReference>
<accession>A0A916ZMY4</accession>
<dbReference type="InterPro" id="IPR000209">
    <property type="entry name" value="Peptidase_S8/S53_dom"/>
</dbReference>
<dbReference type="InterPro" id="IPR036852">
    <property type="entry name" value="Peptidase_S8/S53_dom_sf"/>
</dbReference>
<dbReference type="RefSeq" id="WP_188405099.1">
    <property type="nucleotide sequence ID" value="NZ_BMGL01000002.1"/>
</dbReference>
<dbReference type="Pfam" id="PF18962">
    <property type="entry name" value="Por_Secre_tail"/>
    <property type="match status" value="1"/>
</dbReference>
<gene>
    <name evidence="10" type="ORF">GCM10010831_04090</name>
</gene>
<dbReference type="PANTHER" id="PTHR43399:SF4">
    <property type="entry name" value="CELL WALL-ASSOCIATED PROTEASE"/>
    <property type="match status" value="1"/>
</dbReference>
<dbReference type="InterPro" id="IPR051048">
    <property type="entry name" value="Peptidase_S8/S53_subtilisin"/>
</dbReference>
<evidence type="ECO:0000259" key="9">
    <source>
        <dbReference type="Pfam" id="PF18962"/>
    </source>
</evidence>
<dbReference type="InterPro" id="IPR015500">
    <property type="entry name" value="Peptidase_S8_subtilisin-rel"/>
</dbReference>
<name>A0A916ZMY4_9FLAO</name>
<dbReference type="Gene3D" id="2.60.40.3080">
    <property type="match status" value="1"/>
</dbReference>
<comment type="similarity">
    <text evidence="1 6">Belongs to the peptidase S8 family.</text>
</comment>
<evidence type="ECO:0000256" key="4">
    <source>
        <dbReference type="ARBA" id="ARBA00022801"/>
    </source>
</evidence>
<evidence type="ECO:0000256" key="1">
    <source>
        <dbReference type="ARBA" id="ARBA00011073"/>
    </source>
</evidence>
<dbReference type="GO" id="GO:0004252">
    <property type="term" value="F:serine-type endopeptidase activity"/>
    <property type="evidence" value="ECO:0007669"/>
    <property type="project" value="InterPro"/>
</dbReference>
<dbReference type="PANTHER" id="PTHR43399">
    <property type="entry name" value="SUBTILISIN-RELATED"/>
    <property type="match status" value="1"/>
</dbReference>
<evidence type="ECO:0000256" key="7">
    <source>
        <dbReference type="SAM" id="SignalP"/>
    </source>
</evidence>
<dbReference type="SUPFAM" id="SSF52743">
    <property type="entry name" value="Subtilisin-like"/>
    <property type="match status" value="1"/>
</dbReference>
<dbReference type="PROSITE" id="PS00138">
    <property type="entry name" value="SUBTILASE_SER"/>
    <property type="match status" value="1"/>
</dbReference>
<evidence type="ECO:0000313" key="11">
    <source>
        <dbReference type="Proteomes" id="UP000599688"/>
    </source>
</evidence>
<feature type="domain" description="Secretion system C-terminal sorting" evidence="9">
    <location>
        <begin position="551"/>
        <end position="624"/>
    </location>
</feature>
<feature type="domain" description="Peptidase S8/S53" evidence="8">
    <location>
        <begin position="125"/>
        <end position="387"/>
    </location>
</feature>
<dbReference type="CDD" id="cd04842">
    <property type="entry name" value="Peptidases_S8_Kp43_protease"/>
    <property type="match status" value="1"/>
</dbReference>
<proteinExistence type="inferred from homology"/>
<feature type="chain" id="PRO_5037435588" description="Por secretion system C-terminal sorting domain-containing protein" evidence="7">
    <location>
        <begin position="23"/>
        <end position="626"/>
    </location>
</feature>
<keyword evidence="5" id="KW-0720">Serine protease</keyword>
<dbReference type="NCBIfam" id="TIGR04183">
    <property type="entry name" value="Por_Secre_tail"/>
    <property type="match status" value="1"/>
</dbReference>
<dbReference type="Pfam" id="PF00082">
    <property type="entry name" value="Peptidase_S8"/>
    <property type="match status" value="1"/>
</dbReference>
<feature type="signal peptide" evidence="7">
    <location>
        <begin position="1"/>
        <end position="22"/>
    </location>
</feature>
<evidence type="ECO:0000256" key="5">
    <source>
        <dbReference type="ARBA" id="ARBA00022825"/>
    </source>
</evidence>
<reference evidence="10 11" key="1">
    <citation type="journal article" date="2014" name="Int. J. Syst. Evol. Microbiol.">
        <title>Complete genome sequence of Corynebacterium casei LMG S-19264T (=DSM 44701T), isolated from a smear-ripened cheese.</title>
        <authorList>
            <consortium name="US DOE Joint Genome Institute (JGI-PGF)"/>
            <person name="Walter F."/>
            <person name="Albersmeier A."/>
            <person name="Kalinowski J."/>
            <person name="Ruckert C."/>
        </authorList>
    </citation>
    <scope>NUCLEOTIDE SEQUENCE [LARGE SCALE GENOMIC DNA]</scope>
    <source>
        <strain evidence="10 11">CGMCC 1.12925</strain>
    </source>
</reference>
<dbReference type="Proteomes" id="UP000599688">
    <property type="component" value="Unassembled WGS sequence"/>
</dbReference>
<keyword evidence="11" id="KW-1185">Reference proteome</keyword>
<comment type="caution">
    <text evidence="10">The sequence shown here is derived from an EMBL/GenBank/DDBJ whole genome shotgun (WGS) entry which is preliminary data.</text>
</comment>
<dbReference type="GO" id="GO:0006508">
    <property type="term" value="P:proteolysis"/>
    <property type="evidence" value="ECO:0007669"/>
    <property type="project" value="UniProtKB-KW"/>
</dbReference>
<organism evidence="10 11">
    <name type="scientific">Psychroflexus salis</name>
    <dbReference type="NCBI Taxonomy" id="1526574"/>
    <lineage>
        <taxon>Bacteria</taxon>
        <taxon>Pseudomonadati</taxon>
        <taxon>Bacteroidota</taxon>
        <taxon>Flavobacteriia</taxon>
        <taxon>Flavobacteriales</taxon>
        <taxon>Flavobacteriaceae</taxon>
        <taxon>Psychroflexus</taxon>
    </lineage>
</organism>
<evidence type="ECO:0000256" key="2">
    <source>
        <dbReference type="ARBA" id="ARBA00022670"/>
    </source>
</evidence>
<evidence type="ECO:0008006" key="12">
    <source>
        <dbReference type="Google" id="ProtNLM"/>
    </source>
</evidence>
<dbReference type="Gene3D" id="2.60.120.380">
    <property type="match status" value="1"/>
</dbReference>
<dbReference type="Gene3D" id="3.40.50.200">
    <property type="entry name" value="Peptidase S8/S53 domain"/>
    <property type="match status" value="1"/>
</dbReference>
<keyword evidence="4" id="KW-0378">Hydrolase</keyword>
<dbReference type="InterPro" id="IPR034058">
    <property type="entry name" value="TagA/B/C/D_pept_dom"/>
</dbReference>
<dbReference type="SUPFAM" id="SSF49785">
    <property type="entry name" value="Galactose-binding domain-like"/>
    <property type="match status" value="1"/>
</dbReference>
<keyword evidence="3 7" id="KW-0732">Signal</keyword>
<comment type="caution">
    <text evidence="6">Lacks conserved residue(s) required for the propagation of feature annotation.</text>
</comment>